<dbReference type="RefSeq" id="WP_179979843.1">
    <property type="nucleotide sequence ID" value="NZ_LT608333.1"/>
</dbReference>
<dbReference type="GO" id="GO:0016746">
    <property type="term" value="F:acyltransferase activity"/>
    <property type="evidence" value="ECO:0007669"/>
    <property type="project" value="UniProtKB-KW"/>
</dbReference>
<dbReference type="InterPro" id="IPR050500">
    <property type="entry name" value="Phos_Acetyltrans/Butyryltrans"/>
</dbReference>
<sequence length="309" mass="33358">MEYYKNWDEVIANVSEFPHPERLVIVCADDAHALEAAQKAAAHATVAPILVGDRAKIEPLAEAAGMDLTRVPVHHEPDNDKAAALAVSLIREGKADYLMKGHIESSALLKAVVSKEHGLTRGRLISHISYIEVPSYHKMIAITDGGMVVYPTLEQKKTIMDHAVNMLLTMGYNRPKVAVLAGIEKVNPKMKETVDAAALKEMNRKGEIRDCVVEGPIAVDIALSKEKARQKDFVSEVAGEADILLVPDLCCGNCIAKILLEMAGGRMAGVVVGASVPIVLTSRSSSMEEKYLSIVISAAFSARKIKNLG</sequence>
<dbReference type="PIRSF" id="PIRSF000428">
    <property type="entry name" value="P_Ac_trans"/>
    <property type="match status" value="1"/>
</dbReference>
<protein>
    <submittedName>
        <fullName evidence="5">Putative phosphate butyryltransferase</fullName>
    </submittedName>
</protein>
<dbReference type="PANTHER" id="PTHR43356:SF2">
    <property type="entry name" value="PHOSPHATE ACETYLTRANSFERASE"/>
    <property type="match status" value="1"/>
</dbReference>
<evidence type="ECO:0000313" key="5">
    <source>
        <dbReference type="EMBL" id="SCM71657.1"/>
    </source>
</evidence>
<dbReference type="Pfam" id="PF01515">
    <property type="entry name" value="PTA_PTB"/>
    <property type="match status" value="1"/>
</dbReference>
<evidence type="ECO:0000256" key="1">
    <source>
        <dbReference type="ARBA" id="ARBA00005656"/>
    </source>
</evidence>
<dbReference type="PANTHER" id="PTHR43356">
    <property type="entry name" value="PHOSPHATE ACETYLTRANSFERASE"/>
    <property type="match status" value="1"/>
</dbReference>
<evidence type="ECO:0000259" key="4">
    <source>
        <dbReference type="Pfam" id="PF01515"/>
    </source>
</evidence>
<dbReference type="AlphaFoldDB" id="A0A212L2E8"/>
<dbReference type="Gene3D" id="3.40.718.10">
    <property type="entry name" value="Isopropylmalate Dehydrogenase"/>
    <property type="match status" value="1"/>
</dbReference>
<dbReference type="SUPFAM" id="SSF53659">
    <property type="entry name" value="Isocitrate/Isopropylmalate dehydrogenase-like"/>
    <property type="match status" value="1"/>
</dbReference>
<proteinExistence type="inferred from homology"/>
<comment type="similarity">
    <text evidence="1">Belongs to the phosphate acetyltransferase and butyryltransferase family.</text>
</comment>
<reference evidence="5" key="1">
    <citation type="submission" date="2016-08" db="EMBL/GenBank/DDBJ databases">
        <authorList>
            <person name="Seilhamer J.J."/>
        </authorList>
    </citation>
    <scope>NUCLEOTIDE SEQUENCE</scope>
    <source>
        <strain evidence="5">86-1</strain>
    </source>
</reference>
<dbReference type="InterPro" id="IPR012147">
    <property type="entry name" value="P_Ac_Bu_trans"/>
</dbReference>
<dbReference type="NCBIfam" id="NF006045">
    <property type="entry name" value="PRK08190.1"/>
    <property type="match status" value="1"/>
</dbReference>
<name>A0A212L2E8_9BACT</name>
<organism evidence="5">
    <name type="scientific">uncultured Desulfovibrio sp</name>
    <dbReference type="NCBI Taxonomy" id="167968"/>
    <lineage>
        <taxon>Bacteria</taxon>
        <taxon>Pseudomonadati</taxon>
        <taxon>Thermodesulfobacteriota</taxon>
        <taxon>Desulfovibrionia</taxon>
        <taxon>Desulfovibrionales</taxon>
        <taxon>Desulfovibrionaceae</taxon>
        <taxon>Desulfovibrio</taxon>
        <taxon>environmental samples</taxon>
    </lineage>
</organism>
<keyword evidence="2 5" id="KW-0808">Transferase</keyword>
<evidence type="ECO:0000256" key="2">
    <source>
        <dbReference type="ARBA" id="ARBA00022679"/>
    </source>
</evidence>
<dbReference type="InterPro" id="IPR002505">
    <property type="entry name" value="PTA_PTB"/>
</dbReference>
<dbReference type="EMBL" id="FMJC01000002">
    <property type="protein sequence ID" value="SCM71657.1"/>
    <property type="molecule type" value="Genomic_DNA"/>
</dbReference>
<keyword evidence="3" id="KW-0012">Acyltransferase</keyword>
<accession>A0A212L2E8</accession>
<evidence type="ECO:0000256" key="3">
    <source>
        <dbReference type="ARBA" id="ARBA00023315"/>
    </source>
</evidence>
<gene>
    <name evidence="5" type="ORF">KL86DES1_20110</name>
</gene>
<feature type="domain" description="Phosphate acetyl/butaryl transferase" evidence="4">
    <location>
        <begin position="81"/>
        <end position="298"/>
    </location>
</feature>